<dbReference type="AlphaFoldDB" id="A0A346XUZ5"/>
<dbReference type="EMBL" id="CP031165">
    <property type="protein sequence ID" value="AXV06042.1"/>
    <property type="molecule type" value="Genomic_DNA"/>
</dbReference>
<proteinExistence type="predicted"/>
<evidence type="ECO:0000313" key="1">
    <source>
        <dbReference type="EMBL" id="AXV06042.1"/>
    </source>
</evidence>
<sequence length="120" mass="13387">MIVLETDRRVAVVGDVVRARASWQHDKAPKEVRVELRWYTEGRGTRNRGVVDRVVHTADAGPIPPVFEAVLTVPREGPVTYDGSMIRIRWEVHATVDVAWARDPDQSVPLVVRPGVAEDG</sequence>
<protein>
    <recommendedName>
        <fullName evidence="3">Arrestin-like N-terminal domain-containing protein</fullName>
    </recommendedName>
</protein>
<reference evidence="1 2" key="1">
    <citation type="submission" date="2018-09" db="EMBL/GenBank/DDBJ databases">
        <title>Complete genome sequence of Euzebya sp. DY32-46 isolated from seawater of Pacific Ocean.</title>
        <authorList>
            <person name="Xu L."/>
            <person name="Wu Y.-H."/>
            <person name="Xu X.-W."/>
        </authorList>
    </citation>
    <scope>NUCLEOTIDE SEQUENCE [LARGE SCALE GENOMIC DNA]</scope>
    <source>
        <strain evidence="1 2">DY32-46</strain>
    </source>
</reference>
<dbReference type="KEGG" id="euz:DVS28_a1343"/>
<evidence type="ECO:0008006" key="3">
    <source>
        <dbReference type="Google" id="ProtNLM"/>
    </source>
</evidence>
<accession>A0A346XUZ5</accession>
<dbReference type="InterPro" id="IPR014752">
    <property type="entry name" value="Arrestin-like_C"/>
</dbReference>
<dbReference type="OrthoDB" id="9759959at2"/>
<organism evidence="1 2">
    <name type="scientific">Euzebya pacifica</name>
    <dbReference type="NCBI Taxonomy" id="1608957"/>
    <lineage>
        <taxon>Bacteria</taxon>
        <taxon>Bacillati</taxon>
        <taxon>Actinomycetota</taxon>
        <taxon>Nitriliruptoria</taxon>
        <taxon>Euzebyales</taxon>
    </lineage>
</organism>
<dbReference type="RefSeq" id="WP_114590754.1">
    <property type="nucleotide sequence ID" value="NZ_CP031165.1"/>
</dbReference>
<gene>
    <name evidence="1" type="ORF">DVS28_a1343</name>
</gene>
<dbReference type="Proteomes" id="UP000264006">
    <property type="component" value="Chromosome"/>
</dbReference>
<keyword evidence="2" id="KW-1185">Reference proteome</keyword>
<dbReference type="Gene3D" id="2.60.40.640">
    <property type="match status" value="1"/>
</dbReference>
<name>A0A346XUZ5_9ACTN</name>
<evidence type="ECO:0000313" key="2">
    <source>
        <dbReference type="Proteomes" id="UP000264006"/>
    </source>
</evidence>